<gene>
    <name evidence="2" type="ordered locus">STHERM_c01880</name>
</gene>
<dbReference type="PANTHER" id="PTHR24567">
    <property type="entry name" value="CRP FAMILY TRANSCRIPTIONAL REGULATORY PROTEIN"/>
    <property type="match status" value="1"/>
</dbReference>
<proteinExistence type="predicted"/>
<dbReference type="Gene3D" id="2.60.120.10">
    <property type="entry name" value="Jelly Rolls"/>
    <property type="match status" value="1"/>
</dbReference>
<dbReference type="KEGG" id="sta:STHERM_c01880"/>
<reference key="1">
    <citation type="submission" date="2009-08" db="EMBL/GenBank/DDBJ databases">
        <title>The genome sequence of Spirochaeta thermophila DSM6192.</title>
        <authorList>
            <person name="Angelov A."/>
            <person name="Mientus M."/>
            <person name="Wittenberg S."/>
            <person name="Lehmann R."/>
            <person name="Liesegang H."/>
            <person name="Daniel R."/>
            <person name="Liebl W."/>
        </authorList>
    </citation>
    <scope>NUCLEOTIDE SEQUENCE</scope>
    <source>
        <strain>DSM 6192</strain>
    </source>
</reference>
<feature type="domain" description="Cyclic nucleotide-binding" evidence="1">
    <location>
        <begin position="14"/>
        <end position="112"/>
    </location>
</feature>
<dbReference type="PROSITE" id="PS00889">
    <property type="entry name" value="CNMP_BINDING_2"/>
    <property type="match status" value="1"/>
</dbReference>
<reference evidence="2 3" key="2">
    <citation type="journal article" date="2010" name="J. Bacteriol.">
        <title>Genome sequence of the polysaccharide-degrading, thermophilic anaerobe Spirochaeta thermophila DSM 6192.</title>
        <authorList>
            <person name="Angelov A."/>
            <person name="Liebl S."/>
            <person name="Ballschmiter M."/>
            <person name="Bomeke M."/>
            <person name="Lehmann R."/>
            <person name="Liesegang H."/>
            <person name="Daniel R."/>
            <person name="Liebl W."/>
        </authorList>
    </citation>
    <scope>NUCLEOTIDE SEQUENCE [LARGE SCALE GENOMIC DNA]</scope>
    <source>
        <strain evidence="3">ATCC 49972 / DSM 6192 / RI 19.B1</strain>
    </source>
</reference>
<dbReference type="PaxDb" id="665571-STHERM_c01880"/>
<sequence>MAGNPLVEKYGQLFPAGRIIFKEGDPGDKMYIIQEGKVRISKQVGGKDHTLAILEKGDFFGEMALVMRSPRTATATAVTDVLALGFTREGFQSMVEKNARIALAIIDKLCRRLNQTNLQLQYLVRRNLKNLILLDLYFVFKGTQGLVRTVPYNQTVHEIALNKEVDAAEVERAIQDLIARGILERSGNDLVLMDMDGLKAMVDGAER</sequence>
<protein>
    <submittedName>
        <fullName evidence="2">Putative transcriptional regulatory protein</fullName>
    </submittedName>
</protein>
<dbReference type="AlphaFoldDB" id="E0RNG2"/>
<name>E0RNG2_WINT6</name>
<accession>E0RNG2</accession>
<dbReference type="SUPFAM" id="SSF51206">
    <property type="entry name" value="cAMP-binding domain-like"/>
    <property type="match status" value="1"/>
</dbReference>
<dbReference type="InterPro" id="IPR018488">
    <property type="entry name" value="cNMP-bd_CS"/>
</dbReference>
<dbReference type="GO" id="GO:0005829">
    <property type="term" value="C:cytosol"/>
    <property type="evidence" value="ECO:0007669"/>
    <property type="project" value="TreeGrafter"/>
</dbReference>
<dbReference type="PRINTS" id="PR00103">
    <property type="entry name" value="CAMPKINASE"/>
</dbReference>
<evidence type="ECO:0000313" key="3">
    <source>
        <dbReference type="Proteomes" id="UP000001296"/>
    </source>
</evidence>
<evidence type="ECO:0000313" key="2">
    <source>
        <dbReference type="EMBL" id="ADN01162.1"/>
    </source>
</evidence>
<dbReference type="eggNOG" id="COG0664">
    <property type="taxonomic scope" value="Bacteria"/>
</dbReference>
<dbReference type="GO" id="GO:0003700">
    <property type="term" value="F:DNA-binding transcription factor activity"/>
    <property type="evidence" value="ECO:0007669"/>
    <property type="project" value="TreeGrafter"/>
</dbReference>
<dbReference type="PROSITE" id="PS50042">
    <property type="entry name" value="CNMP_BINDING_3"/>
    <property type="match status" value="1"/>
</dbReference>
<evidence type="ECO:0000259" key="1">
    <source>
        <dbReference type="PROSITE" id="PS50042"/>
    </source>
</evidence>
<dbReference type="Proteomes" id="UP000001296">
    <property type="component" value="Chromosome"/>
</dbReference>
<dbReference type="HOGENOM" id="CLU_075053_3_0_12"/>
<organism evidence="2 3">
    <name type="scientific">Winmispira thermophila (strain ATCC 49972 / DSM 6192 / RI 19.B1)</name>
    <name type="common">Spirochaeta thermophila</name>
    <dbReference type="NCBI Taxonomy" id="665571"/>
    <lineage>
        <taxon>Bacteria</taxon>
        <taxon>Pseudomonadati</taxon>
        <taxon>Spirochaetota</taxon>
        <taxon>Spirochaetia</taxon>
        <taxon>Winmispirales</taxon>
        <taxon>Winmispiraceae</taxon>
        <taxon>Winmispira</taxon>
    </lineage>
</organism>
<dbReference type="EMBL" id="CP001698">
    <property type="protein sequence ID" value="ADN01162.1"/>
    <property type="molecule type" value="Genomic_DNA"/>
</dbReference>
<dbReference type="SMART" id="SM00100">
    <property type="entry name" value="cNMP"/>
    <property type="match status" value="1"/>
</dbReference>
<dbReference type="InterPro" id="IPR050397">
    <property type="entry name" value="Env_Response_Regulators"/>
</dbReference>
<dbReference type="PANTHER" id="PTHR24567:SF74">
    <property type="entry name" value="HTH-TYPE TRANSCRIPTIONAL REGULATOR ARCR"/>
    <property type="match status" value="1"/>
</dbReference>
<dbReference type="InterPro" id="IPR000595">
    <property type="entry name" value="cNMP-bd_dom"/>
</dbReference>
<dbReference type="InterPro" id="IPR018490">
    <property type="entry name" value="cNMP-bd_dom_sf"/>
</dbReference>
<dbReference type="RefSeq" id="WP_013313003.1">
    <property type="nucleotide sequence ID" value="NC_014484.1"/>
</dbReference>
<dbReference type="CDD" id="cd00038">
    <property type="entry name" value="CAP_ED"/>
    <property type="match status" value="1"/>
</dbReference>
<dbReference type="InterPro" id="IPR014710">
    <property type="entry name" value="RmlC-like_jellyroll"/>
</dbReference>
<dbReference type="Pfam" id="PF00027">
    <property type="entry name" value="cNMP_binding"/>
    <property type="match status" value="1"/>
</dbReference>